<proteinExistence type="predicted"/>
<dbReference type="CDD" id="cd02947">
    <property type="entry name" value="TRX_family"/>
    <property type="match status" value="1"/>
</dbReference>
<evidence type="ECO:0000313" key="2">
    <source>
        <dbReference type="EMBL" id="QII82155.1"/>
    </source>
</evidence>
<gene>
    <name evidence="2" type="ORF">G7057_06730</name>
</gene>
<evidence type="ECO:0000259" key="1">
    <source>
        <dbReference type="PROSITE" id="PS51352"/>
    </source>
</evidence>
<sequence length="109" mass="12382">MTLLAEASQLEDVTRFIKENRFALVYVKRQDCGVCHAVLPQLQSLLQTFPEIKLLTVDADRLPAVAGQYSVFTVPAILGFIDGKEQLRKARFVVMADLEATFEQWLAYY</sequence>
<name>A0A6G7KA80_9LACT</name>
<dbReference type="RefSeq" id="WP_166162211.1">
    <property type="nucleotide sequence ID" value="NZ_CP049740.1"/>
</dbReference>
<organism evidence="2 3">
    <name type="scientific">Jeotgalibaca arthritidis</name>
    <dbReference type="NCBI Taxonomy" id="1868794"/>
    <lineage>
        <taxon>Bacteria</taxon>
        <taxon>Bacillati</taxon>
        <taxon>Bacillota</taxon>
        <taxon>Bacilli</taxon>
        <taxon>Lactobacillales</taxon>
        <taxon>Carnobacteriaceae</taxon>
        <taxon>Jeotgalibaca</taxon>
    </lineage>
</organism>
<accession>A0A6G7KA80</accession>
<feature type="domain" description="Thioredoxin" evidence="1">
    <location>
        <begin position="1"/>
        <end position="109"/>
    </location>
</feature>
<keyword evidence="3" id="KW-1185">Reference proteome</keyword>
<dbReference type="InterPro" id="IPR013766">
    <property type="entry name" value="Thioredoxin_domain"/>
</dbReference>
<dbReference type="KEGG" id="jar:G7057_06730"/>
<dbReference type="PROSITE" id="PS51352">
    <property type="entry name" value="THIOREDOXIN_2"/>
    <property type="match status" value="1"/>
</dbReference>
<dbReference type="AlphaFoldDB" id="A0A6G7KA80"/>
<dbReference type="Gene3D" id="3.40.30.10">
    <property type="entry name" value="Glutaredoxin"/>
    <property type="match status" value="1"/>
</dbReference>
<evidence type="ECO:0000313" key="3">
    <source>
        <dbReference type="Proteomes" id="UP000501451"/>
    </source>
</evidence>
<protein>
    <submittedName>
        <fullName evidence="2">Thioredoxin family protein</fullName>
    </submittedName>
</protein>
<reference evidence="2 3" key="1">
    <citation type="journal article" date="2017" name="Int. J. Syst. Evol. Microbiol.">
        <title>Jeotgalibaca porci sp. nov. and Jeotgalibaca arthritidis sp. nov., isolated from pigs, and emended description of the genus Jeotgalibaca.</title>
        <authorList>
            <person name="Zamora L."/>
            <person name="Perez-Sancho M."/>
            <person name="Dominguez L."/>
            <person name="Fernandez-Garayzabal J.F."/>
            <person name="Vela A.I."/>
        </authorList>
    </citation>
    <scope>NUCLEOTIDE SEQUENCE [LARGE SCALE GENOMIC DNA]</scope>
    <source>
        <strain evidence="2 3">CECT 9157</strain>
    </source>
</reference>
<dbReference type="Proteomes" id="UP000501451">
    <property type="component" value="Chromosome"/>
</dbReference>
<dbReference type="InterPro" id="IPR036249">
    <property type="entry name" value="Thioredoxin-like_sf"/>
</dbReference>
<dbReference type="Pfam" id="PF00085">
    <property type="entry name" value="Thioredoxin"/>
    <property type="match status" value="1"/>
</dbReference>
<dbReference type="EMBL" id="CP049740">
    <property type="protein sequence ID" value="QII82155.1"/>
    <property type="molecule type" value="Genomic_DNA"/>
</dbReference>
<dbReference type="SUPFAM" id="SSF52833">
    <property type="entry name" value="Thioredoxin-like"/>
    <property type="match status" value="1"/>
</dbReference>